<dbReference type="Pfam" id="PF00486">
    <property type="entry name" value="Trans_reg_C"/>
    <property type="match status" value="1"/>
</dbReference>
<dbReference type="Gene3D" id="1.10.10.10">
    <property type="entry name" value="Winged helix-like DNA-binding domain superfamily/Winged helix DNA-binding domain"/>
    <property type="match status" value="1"/>
</dbReference>
<dbReference type="SUPFAM" id="SSF52172">
    <property type="entry name" value="CheY-like"/>
    <property type="match status" value="1"/>
</dbReference>
<protein>
    <recommendedName>
        <fullName evidence="12">DNA-binding response regulator</fullName>
    </recommendedName>
</protein>
<evidence type="ECO:0000256" key="4">
    <source>
        <dbReference type="ARBA" id="ARBA00023125"/>
    </source>
</evidence>
<dbReference type="PROSITE" id="PS50110">
    <property type="entry name" value="RESPONSE_REGULATORY"/>
    <property type="match status" value="1"/>
</dbReference>
<dbReference type="InterPro" id="IPR001789">
    <property type="entry name" value="Sig_transdc_resp-reg_receiver"/>
</dbReference>
<evidence type="ECO:0000313" key="11">
    <source>
        <dbReference type="Proteomes" id="UP000094936"/>
    </source>
</evidence>
<keyword evidence="1 6" id="KW-0597">Phosphoprotein</keyword>
<organism evidence="10 11">
    <name type="scientific">Veronia pacifica</name>
    <dbReference type="NCBI Taxonomy" id="1080227"/>
    <lineage>
        <taxon>Bacteria</taxon>
        <taxon>Pseudomonadati</taxon>
        <taxon>Pseudomonadota</taxon>
        <taxon>Gammaproteobacteria</taxon>
        <taxon>Vibrionales</taxon>
        <taxon>Vibrionaceae</taxon>
        <taxon>Veronia</taxon>
    </lineage>
</organism>
<evidence type="ECO:0000256" key="7">
    <source>
        <dbReference type="PROSITE-ProRule" id="PRU01091"/>
    </source>
</evidence>
<dbReference type="CDD" id="cd17574">
    <property type="entry name" value="REC_OmpR"/>
    <property type="match status" value="1"/>
</dbReference>
<dbReference type="EMBL" id="LYBM01000019">
    <property type="protein sequence ID" value="ODA33111.1"/>
    <property type="molecule type" value="Genomic_DNA"/>
</dbReference>
<sequence>MNHKHKILVVEDDAITGEMTVDVLKDEGYDVKLATTGKMAEQHAQRFEPDLILLDLGLPDIDGARLAKQLKKNIITTNALIVVLSARDDDLDIVLGLESYADDYLTKPYKPKMLTARLKAVLRRKQTQNNDQVIVLNDWELDQSTLSVRISDESIVLSKNEFDILYTLASYPNRIYSREQIVTLAKGEGYPITDRAIDMSIARIRKKLGDAGKYIETVRGAGYRLSLA</sequence>
<dbReference type="GO" id="GO:0032993">
    <property type="term" value="C:protein-DNA complex"/>
    <property type="evidence" value="ECO:0007669"/>
    <property type="project" value="TreeGrafter"/>
</dbReference>
<dbReference type="GO" id="GO:0006355">
    <property type="term" value="P:regulation of DNA-templated transcription"/>
    <property type="evidence" value="ECO:0007669"/>
    <property type="project" value="InterPro"/>
</dbReference>
<evidence type="ECO:0000256" key="5">
    <source>
        <dbReference type="ARBA" id="ARBA00023163"/>
    </source>
</evidence>
<evidence type="ECO:0000259" key="9">
    <source>
        <dbReference type="PROSITE" id="PS51755"/>
    </source>
</evidence>
<evidence type="ECO:0008006" key="12">
    <source>
        <dbReference type="Google" id="ProtNLM"/>
    </source>
</evidence>
<evidence type="ECO:0000256" key="6">
    <source>
        <dbReference type="PROSITE-ProRule" id="PRU00169"/>
    </source>
</evidence>
<keyword evidence="5" id="KW-0804">Transcription</keyword>
<feature type="domain" description="OmpR/PhoB-type" evidence="9">
    <location>
        <begin position="131"/>
        <end position="227"/>
    </location>
</feature>
<feature type="modified residue" description="4-aspartylphosphate" evidence="6">
    <location>
        <position position="55"/>
    </location>
</feature>
<reference evidence="10 11" key="1">
    <citation type="submission" date="2016-05" db="EMBL/GenBank/DDBJ databases">
        <title>Genomic Taxonomy of the Vibrionaceae.</title>
        <authorList>
            <person name="Gomez-Gil B."/>
            <person name="Enciso-Ibarra J."/>
        </authorList>
    </citation>
    <scope>NUCLEOTIDE SEQUENCE [LARGE SCALE GENOMIC DNA]</scope>
    <source>
        <strain evidence="10 11">CAIM 1920</strain>
    </source>
</reference>
<dbReference type="SMART" id="SM00448">
    <property type="entry name" value="REC"/>
    <property type="match status" value="1"/>
</dbReference>
<gene>
    <name evidence="10" type="ORF">A8L45_11650</name>
</gene>
<dbReference type="Proteomes" id="UP000094936">
    <property type="component" value="Unassembled WGS sequence"/>
</dbReference>
<keyword evidence="4 7" id="KW-0238">DNA-binding</keyword>
<dbReference type="GO" id="GO:0005829">
    <property type="term" value="C:cytosol"/>
    <property type="evidence" value="ECO:0007669"/>
    <property type="project" value="TreeGrafter"/>
</dbReference>
<dbReference type="InterPro" id="IPR011006">
    <property type="entry name" value="CheY-like_superfamily"/>
</dbReference>
<comment type="caution">
    <text evidence="10">The sequence shown here is derived from an EMBL/GenBank/DDBJ whole genome shotgun (WGS) entry which is preliminary data.</text>
</comment>
<dbReference type="PANTHER" id="PTHR48111">
    <property type="entry name" value="REGULATOR OF RPOS"/>
    <property type="match status" value="1"/>
</dbReference>
<name>A0A1C3EIP1_9GAMM</name>
<feature type="domain" description="Response regulatory" evidence="8">
    <location>
        <begin position="6"/>
        <end position="122"/>
    </location>
</feature>
<keyword evidence="2" id="KW-0902">Two-component regulatory system</keyword>
<dbReference type="InterPro" id="IPR036388">
    <property type="entry name" value="WH-like_DNA-bd_sf"/>
</dbReference>
<evidence type="ECO:0000259" key="8">
    <source>
        <dbReference type="PROSITE" id="PS50110"/>
    </source>
</evidence>
<dbReference type="InterPro" id="IPR039420">
    <property type="entry name" value="WalR-like"/>
</dbReference>
<feature type="DNA-binding region" description="OmpR/PhoB-type" evidence="7">
    <location>
        <begin position="131"/>
        <end position="227"/>
    </location>
</feature>
<dbReference type="CDD" id="cd00383">
    <property type="entry name" value="trans_reg_C"/>
    <property type="match status" value="1"/>
</dbReference>
<dbReference type="SMART" id="SM00862">
    <property type="entry name" value="Trans_reg_C"/>
    <property type="match status" value="1"/>
</dbReference>
<dbReference type="GO" id="GO:0000976">
    <property type="term" value="F:transcription cis-regulatory region binding"/>
    <property type="evidence" value="ECO:0007669"/>
    <property type="project" value="TreeGrafter"/>
</dbReference>
<evidence type="ECO:0000313" key="10">
    <source>
        <dbReference type="EMBL" id="ODA33111.1"/>
    </source>
</evidence>
<accession>A0A1C3EIP1</accession>
<dbReference type="InterPro" id="IPR001867">
    <property type="entry name" value="OmpR/PhoB-type_DNA-bd"/>
</dbReference>
<dbReference type="STRING" id="1080227.A8L45_11650"/>
<evidence type="ECO:0000256" key="2">
    <source>
        <dbReference type="ARBA" id="ARBA00023012"/>
    </source>
</evidence>
<dbReference type="PROSITE" id="PS51755">
    <property type="entry name" value="OMPR_PHOB"/>
    <property type="match status" value="1"/>
</dbReference>
<dbReference type="Gene3D" id="3.40.50.2300">
    <property type="match status" value="1"/>
</dbReference>
<evidence type="ECO:0000256" key="3">
    <source>
        <dbReference type="ARBA" id="ARBA00023015"/>
    </source>
</evidence>
<dbReference type="InterPro" id="IPR016032">
    <property type="entry name" value="Sig_transdc_resp-reg_C-effctor"/>
</dbReference>
<evidence type="ECO:0000256" key="1">
    <source>
        <dbReference type="ARBA" id="ARBA00022553"/>
    </source>
</evidence>
<proteinExistence type="predicted"/>
<dbReference type="AlphaFoldDB" id="A0A1C3EIP1"/>
<keyword evidence="3" id="KW-0805">Transcription regulation</keyword>
<dbReference type="PANTHER" id="PTHR48111:SF1">
    <property type="entry name" value="TWO-COMPONENT RESPONSE REGULATOR ORR33"/>
    <property type="match status" value="1"/>
</dbReference>
<dbReference type="SUPFAM" id="SSF46894">
    <property type="entry name" value="C-terminal effector domain of the bipartite response regulators"/>
    <property type="match status" value="1"/>
</dbReference>
<dbReference type="Pfam" id="PF00072">
    <property type="entry name" value="Response_reg"/>
    <property type="match status" value="1"/>
</dbReference>
<keyword evidence="11" id="KW-1185">Reference proteome</keyword>
<dbReference type="GO" id="GO:0000156">
    <property type="term" value="F:phosphorelay response regulator activity"/>
    <property type="evidence" value="ECO:0007669"/>
    <property type="project" value="TreeGrafter"/>
</dbReference>